<comment type="caution">
    <text evidence="1">The sequence shown here is derived from an EMBL/GenBank/DDBJ whole genome shotgun (WGS) entry which is preliminary data.</text>
</comment>
<dbReference type="InterPro" id="IPR032675">
    <property type="entry name" value="LRR_dom_sf"/>
</dbReference>
<dbReference type="RefSeq" id="XP_067548692.1">
    <property type="nucleotide sequence ID" value="XM_067692299.1"/>
</dbReference>
<evidence type="ECO:0000313" key="2">
    <source>
        <dbReference type="Proteomes" id="UP000669133"/>
    </source>
</evidence>
<keyword evidence="2" id="KW-1185">Reference proteome</keyword>
<dbReference type="InterPro" id="IPR001611">
    <property type="entry name" value="Leu-rich_rpt"/>
</dbReference>
<dbReference type="InterPro" id="IPR050715">
    <property type="entry name" value="LRR-SigEffector_domain"/>
</dbReference>
<name>A0A8H7ZGK2_9ASCO</name>
<reference evidence="1 2" key="1">
    <citation type="submission" date="2020-12" db="EMBL/GenBank/DDBJ databases">
        <title>Effect of drift, selection, and recombination on the evolution of hybrid genomes in Candida yeast pathogens.</title>
        <authorList>
            <person name="Mixao V."/>
            <person name="Ksiezopolska E."/>
            <person name="Saus E."/>
            <person name="Boekhout T."/>
            <person name="Gacser A."/>
            <person name="Gabaldon T."/>
        </authorList>
    </citation>
    <scope>NUCLEOTIDE SEQUENCE [LARGE SCALE GENOMIC DNA]</scope>
    <source>
        <strain evidence="1 2">BP57</strain>
    </source>
</reference>
<dbReference type="Proteomes" id="UP000669133">
    <property type="component" value="Unassembled WGS sequence"/>
</dbReference>
<dbReference type="SUPFAM" id="SSF52047">
    <property type="entry name" value="RNI-like"/>
    <property type="match status" value="2"/>
</dbReference>
<dbReference type="AlphaFoldDB" id="A0A8H7ZGK2"/>
<dbReference type="GeneID" id="93651973"/>
<dbReference type="PROSITE" id="PS51450">
    <property type="entry name" value="LRR"/>
    <property type="match status" value="1"/>
</dbReference>
<proteinExistence type="predicted"/>
<dbReference type="Gene3D" id="3.80.10.10">
    <property type="entry name" value="Ribonuclease Inhibitor"/>
    <property type="match status" value="3"/>
</dbReference>
<gene>
    <name evidence="1" type="ORF">I9W82_003344</name>
</gene>
<evidence type="ECO:0000313" key="1">
    <source>
        <dbReference type="EMBL" id="KAG5419576.1"/>
    </source>
</evidence>
<dbReference type="EMBL" id="JAEOAQ010000003">
    <property type="protein sequence ID" value="KAG5419576.1"/>
    <property type="molecule type" value="Genomic_DNA"/>
</dbReference>
<dbReference type="PANTHER" id="PTHR45752:SF187">
    <property type="entry name" value="LEUCINE-RICH REPEAT AND IQ DOMAIN-CONTAINING PROTEIN 4"/>
    <property type="match status" value="1"/>
</dbReference>
<organism evidence="1 2">
    <name type="scientific">Candida metapsilosis</name>
    <dbReference type="NCBI Taxonomy" id="273372"/>
    <lineage>
        <taxon>Eukaryota</taxon>
        <taxon>Fungi</taxon>
        <taxon>Dikarya</taxon>
        <taxon>Ascomycota</taxon>
        <taxon>Saccharomycotina</taxon>
        <taxon>Pichiomycetes</taxon>
        <taxon>Debaryomycetaceae</taxon>
        <taxon>Candida/Lodderomyces clade</taxon>
        <taxon>Candida</taxon>
    </lineage>
</organism>
<dbReference type="OrthoDB" id="7451790at2759"/>
<protein>
    <submittedName>
        <fullName evidence="1">Uncharacterized protein</fullName>
    </submittedName>
</protein>
<dbReference type="PANTHER" id="PTHR45752">
    <property type="entry name" value="LEUCINE-RICH REPEAT-CONTAINING"/>
    <property type="match status" value="1"/>
</dbReference>
<accession>A0A8H7ZGK2</accession>
<sequence length="794" mass="90831">MIQPSTRTCLDLFPDELLQNIVSRVDALGITKLLPDKQFLSSNKNLKNAIDYELQKTRTYRFDNRVTQMDMSNLTIWKTSQYDKEIDHWRDESISDFTTLQEFKIFDDYCVEERLNVTSKISYTIKTILDYFEFEELIAGLKVGKETRLALRLTFEYKKQIDGTTLPDKLFRLKDRLVELSLDGWDQFDFEINVGTLENIETLKISQHYITGSLSNCRKLRELLIDGNDELDITNLPASLETFHMQGCIVEFPSAENGAVTFPRPKNFSFKDQNASSIENVLRCMISSKVESITFNSVDHTDRNDWFSELLSDLQNDHNFNLHILSLTGLFFDPLSVFPSHRITFYNNQDFSREENSPSISTVPHTLTELTLYQISLDMNGFLFTKPLNLKKCSFERCFFDLDQGGLDFSGFGLLTHLSLIDIFIGDKIINASFPDALTVLELRRLEIKSLAGVSFPSSLIELDISNNEIEFIDNVLFPASIRDLNLTANNIRSLKGVKFPPMLTRLGASGNQQGDISGDDLPLTLKELQVSKVRHCDLTKNISGNTLQIEKLCLAFRFSGESFLLPGSIKSLDLRNLGRSFCHKFDSNLTRLAIKNADLSLGNVTFEADSQLRYLCLKSCEIGKINYPPLLIELDLSYNHLAEIPSEVGQIKHLRILQLHHNKVKSAKVSFSHNSLEIFDLSHNQVQEVQLSFPQGPTNLKQLNLSVNRLTEISMDAIGQKKGTIHDSLYELSLLKNKKLTREHIVSLASHVSESAKYLLVSPPFSKSFMDPYNYLIEYRRRRQRRKRGIPRD</sequence>